<keyword evidence="2" id="KW-1003">Cell membrane</keyword>
<evidence type="ECO:0000256" key="1">
    <source>
        <dbReference type="ARBA" id="ARBA00004651"/>
    </source>
</evidence>
<dbReference type="EMBL" id="BNCI01000001">
    <property type="protein sequence ID" value="GHF17629.1"/>
    <property type="molecule type" value="Genomic_DNA"/>
</dbReference>
<dbReference type="PANTHER" id="PTHR30572">
    <property type="entry name" value="MEMBRANE COMPONENT OF TRANSPORTER-RELATED"/>
    <property type="match status" value="1"/>
</dbReference>
<evidence type="ECO:0000256" key="6">
    <source>
        <dbReference type="SAM" id="Phobius"/>
    </source>
</evidence>
<evidence type="ECO:0000256" key="4">
    <source>
        <dbReference type="ARBA" id="ARBA00022989"/>
    </source>
</evidence>
<dbReference type="AlphaFoldDB" id="A0A919AMY4"/>
<dbReference type="PANTHER" id="PTHR30572:SF18">
    <property type="entry name" value="ABC-TYPE MACROLIDE FAMILY EXPORT SYSTEM PERMEASE COMPONENT 2"/>
    <property type="match status" value="1"/>
</dbReference>
<reference evidence="9" key="1">
    <citation type="journal article" date="2014" name="Int. J. Syst. Evol. Microbiol.">
        <title>Complete genome sequence of Corynebacterium casei LMG S-19264T (=DSM 44701T), isolated from a smear-ripened cheese.</title>
        <authorList>
            <consortium name="US DOE Joint Genome Institute (JGI-PGF)"/>
            <person name="Walter F."/>
            <person name="Albersmeier A."/>
            <person name="Kalinowski J."/>
            <person name="Ruckert C."/>
        </authorList>
    </citation>
    <scope>NUCLEOTIDE SEQUENCE</scope>
    <source>
        <strain evidence="9">KCTC 42590</strain>
    </source>
</reference>
<feature type="transmembrane region" description="Helical" evidence="6">
    <location>
        <begin position="424"/>
        <end position="445"/>
    </location>
</feature>
<feature type="transmembrane region" description="Helical" evidence="6">
    <location>
        <begin position="21"/>
        <end position="42"/>
    </location>
</feature>
<comment type="caution">
    <text evidence="9">The sequence shown here is derived from an EMBL/GenBank/DDBJ whole genome shotgun (WGS) entry which is preliminary data.</text>
</comment>
<sequence length="804" mass="88180">MFRNYLITAIRHLWKDPTFSLINIMGLAIGLTAVMLISLYTWDEVTFDNMYPGTEGVYKVELQMTREGRPPRAHSNTAGGAGVGLLNDFPEMVDQTARIQYGTRVISLNGKPQSMDIAQADTSIFEIFQIPFIAADADNPLIDTSSVAISETSAMHLFGTTSAVGQTLELDDGRSYQVRGVFKDLPRNTHLNLSLVFALQAGEYDRIDADSGWWWLQFSTYVKLADGVSISDLRAQMPAFVEKYVEASSPDAKASDEYKLTFIPLRDVHFETAGPERGDRTILTGFVAIACLILGIATFNFMNMTLSRTVMRAREVAIRKTVGATRRDIIYQFVGEAVVTTCTALVIAIALTEFSLPFFNDFVVKTMQAGTLGSPVFVSGILVLIGLVGLVSGYYPASVMAGFNPARVLRGGRASGKNMTVFRSILVTVQFSIAIGLIIAASVIYSQIQYSRSMDPGFTKENVVIIYDIDHRDVTASAETLKRTLASHPDIENVSLSDSVPGGRYGWISGIESVAGSPTPSLTLMGQTIDADFFPTMEMTMVAGRNFASDMESDYNRRLGGDWKDSSVIINETAVRTLGFSSPSAALGQTINDGNVKTIIGVVKDFMVRSAKTPIPAMYYIMDEQGARILSLRYRTKDEQSLLSYVDAQWNQAVPGRPIRRDFLDERLAQLYSIEEHQGDLFALFAALAVLVSCIGLYGLAGLTIGRRTKEVGVRKVMGASVTAITRQFLWDFSKPVLVANVIAWPLSFFLLQGWLEQFAFRIDLGVVPFATAGFTALVIAWITVGGHAVRVARSNPIHALRAE</sequence>
<organism evidence="9 10">
    <name type="scientific">Kordiimonas sediminis</name>
    <dbReference type="NCBI Taxonomy" id="1735581"/>
    <lineage>
        <taxon>Bacteria</taxon>
        <taxon>Pseudomonadati</taxon>
        <taxon>Pseudomonadota</taxon>
        <taxon>Alphaproteobacteria</taxon>
        <taxon>Kordiimonadales</taxon>
        <taxon>Kordiimonadaceae</taxon>
        <taxon>Kordiimonas</taxon>
    </lineage>
</organism>
<feature type="transmembrane region" description="Helical" evidence="6">
    <location>
        <begin position="282"/>
        <end position="302"/>
    </location>
</feature>
<evidence type="ECO:0000256" key="2">
    <source>
        <dbReference type="ARBA" id="ARBA00022475"/>
    </source>
</evidence>
<dbReference type="Pfam" id="PF02687">
    <property type="entry name" value="FtsX"/>
    <property type="match status" value="2"/>
</dbReference>
<evidence type="ECO:0000313" key="10">
    <source>
        <dbReference type="Proteomes" id="UP000630923"/>
    </source>
</evidence>
<dbReference type="InterPro" id="IPR025857">
    <property type="entry name" value="MacB_PCD"/>
</dbReference>
<feature type="domain" description="ABC3 transporter permease C-terminal" evidence="7">
    <location>
        <begin position="684"/>
        <end position="797"/>
    </location>
</feature>
<evidence type="ECO:0000313" key="9">
    <source>
        <dbReference type="EMBL" id="GHF17629.1"/>
    </source>
</evidence>
<gene>
    <name evidence="9" type="ORF">GCM10017044_10040</name>
</gene>
<feature type="transmembrane region" description="Helical" evidence="6">
    <location>
        <begin position="681"/>
        <end position="706"/>
    </location>
</feature>
<reference evidence="9" key="2">
    <citation type="submission" date="2020-09" db="EMBL/GenBank/DDBJ databases">
        <authorList>
            <person name="Sun Q."/>
            <person name="Kim S."/>
        </authorList>
    </citation>
    <scope>NUCLEOTIDE SEQUENCE</scope>
    <source>
        <strain evidence="9">KCTC 42590</strain>
    </source>
</reference>
<feature type="transmembrane region" description="Helical" evidence="6">
    <location>
        <begin position="768"/>
        <end position="790"/>
    </location>
</feature>
<dbReference type="GO" id="GO:0022857">
    <property type="term" value="F:transmembrane transporter activity"/>
    <property type="evidence" value="ECO:0007669"/>
    <property type="project" value="TreeGrafter"/>
</dbReference>
<dbReference type="Proteomes" id="UP000630923">
    <property type="component" value="Unassembled WGS sequence"/>
</dbReference>
<evidence type="ECO:0000259" key="7">
    <source>
        <dbReference type="Pfam" id="PF02687"/>
    </source>
</evidence>
<dbReference type="GO" id="GO:0005886">
    <property type="term" value="C:plasma membrane"/>
    <property type="evidence" value="ECO:0007669"/>
    <property type="project" value="UniProtKB-SubCell"/>
</dbReference>
<dbReference type="Pfam" id="PF12704">
    <property type="entry name" value="MacB_PCD"/>
    <property type="match status" value="2"/>
</dbReference>
<feature type="transmembrane region" description="Helical" evidence="6">
    <location>
        <begin position="329"/>
        <end position="356"/>
    </location>
</feature>
<keyword evidence="10" id="KW-1185">Reference proteome</keyword>
<protein>
    <submittedName>
        <fullName evidence="9">ABC transporter permease</fullName>
    </submittedName>
</protein>
<feature type="domain" description="MacB-like periplasmic core" evidence="8">
    <location>
        <begin position="20"/>
        <end position="238"/>
    </location>
</feature>
<dbReference type="RefSeq" id="WP_191250442.1">
    <property type="nucleotide sequence ID" value="NZ_BNCI01000001.1"/>
</dbReference>
<evidence type="ECO:0000256" key="5">
    <source>
        <dbReference type="ARBA" id="ARBA00023136"/>
    </source>
</evidence>
<feature type="transmembrane region" description="Helical" evidence="6">
    <location>
        <begin position="376"/>
        <end position="403"/>
    </location>
</feature>
<dbReference type="InterPro" id="IPR003838">
    <property type="entry name" value="ABC3_permease_C"/>
</dbReference>
<accession>A0A919AMY4</accession>
<comment type="subcellular location">
    <subcellularLocation>
        <location evidence="1">Cell membrane</location>
        <topology evidence="1">Multi-pass membrane protein</topology>
    </subcellularLocation>
</comment>
<proteinExistence type="predicted"/>
<keyword evidence="3 6" id="KW-0812">Transmembrane</keyword>
<feature type="domain" description="MacB-like periplasmic core" evidence="8">
    <location>
        <begin position="433"/>
        <end position="607"/>
    </location>
</feature>
<evidence type="ECO:0000256" key="3">
    <source>
        <dbReference type="ARBA" id="ARBA00022692"/>
    </source>
</evidence>
<keyword evidence="4 6" id="KW-1133">Transmembrane helix</keyword>
<name>A0A919AMY4_9PROT</name>
<feature type="domain" description="ABC3 transporter permease C-terminal" evidence="7">
    <location>
        <begin position="288"/>
        <end position="405"/>
    </location>
</feature>
<keyword evidence="5 6" id="KW-0472">Membrane</keyword>
<evidence type="ECO:0000259" key="8">
    <source>
        <dbReference type="Pfam" id="PF12704"/>
    </source>
</evidence>
<feature type="transmembrane region" description="Helical" evidence="6">
    <location>
        <begin position="737"/>
        <end position="756"/>
    </location>
</feature>
<dbReference type="InterPro" id="IPR050250">
    <property type="entry name" value="Macrolide_Exporter_MacB"/>
</dbReference>